<organism evidence="2 3">
    <name type="scientific">Eschrichtius robustus</name>
    <name type="common">California gray whale</name>
    <name type="synonym">Eschrichtius gibbosus</name>
    <dbReference type="NCBI Taxonomy" id="9764"/>
    <lineage>
        <taxon>Eukaryota</taxon>
        <taxon>Metazoa</taxon>
        <taxon>Chordata</taxon>
        <taxon>Craniata</taxon>
        <taxon>Vertebrata</taxon>
        <taxon>Euteleostomi</taxon>
        <taxon>Mammalia</taxon>
        <taxon>Eutheria</taxon>
        <taxon>Laurasiatheria</taxon>
        <taxon>Artiodactyla</taxon>
        <taxon>Whippomorpha</taxon>
        <taxon>Cetacea</taxon>
        <taxon>Mysticeti</taxon>
        <taxon>Eschrichtiidae</taxon>
        <taxon>Eschrichtius</taxon>
    </lineage>
</organism>
<name>A0AB34GXA3_ESCRO</name>
<dbReference type="AlphaFoldDB" id="A0AB34GXA3"/>
<keyword evidence="3" id="KW-1185">Reference proteome</keyword>
<comment type="caution">
    <text evidence="2">The sequence shown here is derived from an EMBL/GenBank/DDBJ whole genome shotgun (WGS) entry which is preliminary data.</text>
</comment>
<evidence type="ECO:0000313" key="3">
    <source>
        <dbReference type="Proteomes" id="UP001159641"/>
    </source>
</evidence>
<evidence type="ECO:0000256" key="1">
    <source>
        <dbReference type="SAM" id="MobiDB-lite"/>
    </source>
</evidence>
<accession>A0AB34GXA3</accession>
<feature type="region of interest" description="Disordered" evidence="1">
    <location>
        <begin position="34"/>
        <end position="62"/>
    </location>
</feature>
<feature type="compositionally biased region" description="Pro residues" evidence="1">
    <location>
        <begin position="38"/>
        <end position="57"/>
    </location>
</feature>
<proteinExistence type="predicted"/>
<sequence length="101" mass="10482">MAVIGPAAGKVLVTVDGLQLPTRRALVVSSAVPASRFLPPPPPPAFPGRPGLSPGPPGRAAARPGGCVFRCEGSRGPSRLRARLHLLSSDPRSRHTTHANR</sequence>
<dbReference type="EMBL" id="JAIQCJ010002088">
    <property type="protein sequence ID" value="KAJ8783260.1"/>
    <property type="molecule type" value="Genomic_DNA"/>
</dbReference>
<gene>
    <name evidence="2" type="ORF">J1605_009343</name>
</gene>
<evidence type="ECO:0000313" key="2">
    <source>
        <dbReference type="EMBL" id="KAJ8783260.1"/>
    </source>
</evidence>
<dbReference type="Proteomes" id="UP001159641">
    <property type="component" value="Unassembled WGS sequence"/>
</dbReference>
<protein>
    <submittedName>
        <fullName evidence="2">Uncharacterized protein</fullName>
    </submittedName>
</protein>
<reference evidence="2 3" key="1">
    <citation type="submission" date="2022-11" db="EMBL/GenBank/DDBJ databases">
        <title>Whole genome sequence of Eschrichtius robustus ER-17-0199.</title>
        <authorList>
            <person name="Bruniche-Olsen A."/>
            <person name="Black A.N."/>
            <person name="Fields C.J."/>
            <person name="Walden K."/>
            <person name="Dewoody J.A."/>
        </authorList>
    </citation>
    <scope>NUCLEOTIDE SEQUENCE [LARGE SCALE GENOMIC DNA]</scope>
    <source>
        <strain evidence="2">ER-17-0199</strain>
        <tissue evidence="2">Blubber</tissue>
    </source>
</reference>